<dbReference type="EMBL" id="JAVDTS010000003">
    <property type="protein sequence ID" value="MDR6837629.1"/>
    <property type="molecule type" value="Genomic_DNA"/>
</dbReference>
<keyword evidence="2" id="KW-1185">Reference proteome</keyword>
<evidence type="ECO:0000313" key="2">
    <source>
        <dbReference type="Proteomes" id="UP001249076"/>
    </source>
</evidence>
<proteinExistence type="predicted"/>
<reference evidence="1 2" key="1">
    <citation type="submission" date="2023-07" db="EMBL/GenBank/DDBJ databases">
        <title>Sorghum-associated microbial communities from plants grown in Nebraska, USA.</title>
        <authorList>
            <person name="Schachtman D."/>
        </authorList>
    </citation>
    <scope>NUCLEOTIDE SEQUENCE [LARGE SCALE GENOMIC DNA]</scope>
    <source>
        <strain evidence="1 2">BE105</strain>
    </source>
</reference>
<protein>
    <submittedName>
        <fullName evidence="1">Uncharacterized protein</fullName>
    </submittedName>
</protein>
<name>A0ABU1RFS1_ACIDE</name>
<evidence type="ECO:0000313" key="1">
    <source>
        <dbReference type="EMBL" id="MDR6837629.1"/>
    </source>
</evidence>
<sequence>MTVAAIRGRQHALGGHQLKKFGLAAAAILCVSLAASPAASHSAHKALTQVSPQNAAVAAALTDMKGALLTPRTALPFDNGGVANNCAQYSHLLFTSAPDESTRSAEIRSEYLVCDAVRMVGTQPFMVTQAALPPNAAKALYERLDLRTLPSSLRNRADGPTHTLKTLLAVGKVTMTQDTVEVETGAQFFSLKIVGVVSRPATKGGGERLQKEWIVWIGDELKDGNYKSYRTLIVRPSRDSRGDRYTGTLYPVQ</sequence>
<dbReference type="RefSeq" id="WP_209818250.1">
    <property type="nucleotide sequence ID" value="NZ_JAVDTL010000005.1"/>
</dbReference>
<dbReference type="Proteomes" id="UP001249076">
    <property type="component" value="Unassembled WGS sequence"/>
</dbReference>
<organism evidence="1 2">
    <name type="scientific">Acidovorax delafieldii</name>
    <name type="common">Pseudomonas delafieldii</name>
    <dbReference type="NCBI Taxonomy" id="47920"/>
    <lineage>
        <taxon>Bacteria</taxon>
        <taxon>Pseudomonadati</taxon>
        <taxon>Pseudomonadota</taxon>
        <taxon>Betaproteobacteria</taxon>
        <taxon>Burkholderiales</taxon>
        <taxon>Comamonadaceae</taxon>
        <taxon>Acidovorax</taxon>
    </lineage>
</organism>
<accession>A0ABU1RFS1</accession>
<gene>
    <name evidence="1" type="ORF">J2W93_002467</name>
</gene>
<comment type="caution">
    <text evidence="1">The sequence shown here is derived from an EMBL/GenBank/DDBJ whole genome shotgun (WGS) entry which is preliminary data.</text>
</comment>